<protein>
    <submittedName>
        <fullName evidence="2">Uncharacterized protein</fullName>
    </submittedName>
</protein>
<sequence>MNPTPVLLLAFVTTVAATETYVCVKDHYCRRNQFEGEHMHCKFNAEQGFKLCTLLEPATCVDDSDCAYDSNLECRGYEEGKPGGCRDKFWRQKFCRQ</sequence>
<keyword evidence="1" id="KW-0732">Signal</keyword>
<dbReference type="AlphaFoldDB" id="A0AA36CK85"/>
<dbReference type="EMBL" id="CATQJA010002414">
    <property type="protein sequence ID" value="CAJ0570607.1"/>
    <property type="molecule type" value="Genomic_DNA"/>
</dbReference>
<organism evidence="2 3">
    <name type="scientific">Mesorhabditis spiculigera</name>
    <dbReference type="NCBI Taxonomy" id="96644"/>
    <lineage>
        <taxon>Eukaryota</taxon>
        <taxon>Metazoa</taxon>
        <taxon>Ecdysozoa</taxon>
        <taxon>Nematoda</taxon>
        <taxon>Chromadorea</taxon>
        <taxon>Rhabditida</taxon>
        <taxon>Rhabditina</taxon>
        <taxon>Rhabditomorpha</taxon>
        <taxon>Rhabditoidea</taxon>
        <taxon>Rhabditidae</taxon>
        <taxon>Mesorhabditinae</taxon>
        <taxon>Mesorhabditis</taxon>
    </lineage>
</organism>
<gene>
    <name evidence="2" type="ORF">MSPICULIGERA_LOCUS9044</name>
</gene>
<comment type="caution">
    <text evidence="2">The sequence shown here is derived from an EMBL/GenBank/DDBJ whole genome shotgun (WGS) entry which is preliminary data.</text>
</comment>
<feature type="non-terminal residue" evidence="2">
    <location>
        <position position="97"/>
    </location>
</feature>
<evidence type="ECO:0000313" key="3">
    <source>
        <dbReference type="Proteomes" id="UP001177023"/>
    </source>
</evidence>
<dbReference type="Proteomes" id="UP001177023">
    <property type="component" value="Unassembled WGS sequence"/>
</dbReference>
<keyword evidence="3" id="KW-1185">Reference proteome</keyword>
<feature type="signal peptide" evidence="1">
    <location>
        <begin position="1"/>
        <end position="17"/>
    </location>
</feature>
<reference evidence="2" key="1">
    <citation type="submission" date="2023-06" db="EMBL/GenBank/DDBJ databases">
        <authorList>
            <person name="Delattre M."/>
        </authorList>
    </citation>
    <scope>NUCLEOTIDE SEQUENCE</scope>
    <source>
        <strain evidence="2">AF72</strain>
    </source>
</reference>
<feature type="chain" id="PRO_5041223530" evidence="1">
    <location>
        <begin position="18"/>
        <end position="97"/>
    </location>
</feature>
<name>A0AA36CK85_9BILA</name>
<evidence type="ECO:0000313" key="2">
    <source>
        <dbReference type="EMBL" id="CAJ0570607.1"/>
    </source>
</evidence>
<evidence type="ECO:0000256" key="1">
    <source>
        <dbReference type="SAM" id="SignalP"/>
    </source>
</evidence>
<accession>A0AA36CK85</accession>
<proteinExistence type="predicted"/>